<dbReference type="CDD" id="cd00082">
    <property type="entry name" value="HisKA"/>
    <property type="match status" value="1"/>
</dbReference>
<comment type="caution">
    <text evidence="10">The sequence shown here is derived from an EMBL/GenBank/DDBJ whole genome shotgun (WGS) entry which is preliminary data.</text>
</comment>
<keyword evidence="4" id="KW-0597">Phosphoprotein</keyword>
<dbReference type="PANTHER" id="PTHR45569:SF1">
    <property type="entry name" value="SENSOR PROTEIN KDPD"/>
    <property type="match status" value="1"/>
</dbReference>
<feature type="domain" description="Histidine kinase" evidence="9">
    <location>
        <begin position="188"/>
        <end position="398"/>
    </location>
</feature>
<dbReference type="SUPFAM" id="SSF55874">
    <property type="entry name" value="ATPase domain of HSP90 chaperone/DNA topoisomerase II/histidine kinase"/>
    <property type="match status" value="1"/>
</dbReference>
<dbReference type="SMART" id="SM00388">
    <property type="entry name" value="HisKA"/>
    <property type="match status" value="1"/>
</dbReference>
<name>A0A1F2WGX5_9ACTN</name>
<evidence type="ECO:0000256" key="4">
    <source>
        <dbReference type="ARBA" id="ARBA00022553"/>
    </source>
</evidence>
<dbReference type="InterPro" id="IPR005467">
    <property type="entry name" value="His_kinase_dom"/>
</dbReference>
<dbReference type="Gene3D" id="1.10.287.130">
    <property type="match status" value="1"/>
</dbReference>
<evidence type="ECO:0000256" key="2">
    <source>
        <dbReference type="ARBA" id="ARBA00004236"/>
    </source>
</evidence>
<dbReference type="GO" id="GO:0005886">
    <property type="term" value="C:plasma membrane"/>
    <property type="evidence" value="ECO:0007669"/>
    <property type="project" value="UniProtKB-SubCell"/>
</dbReference>
<dbReference type="Pfam" id="PF00512">
    <property type="entry name" value="HisKA"/>
    <property type="match status" value="1"/>
</dbReference>
<dbReference type="Proteomes" id="UP000177876">
    <property type="component" value="Unassembled WGS sequence"/>
</dbReference>
<comment type="subcellular location">
    <subcellularLocation>
        <location evidence="2">Cell membrane</location>
    </subcellularLocation>
</comment>
<proteinExistence type="predicted"/>
<evidence type="ECO:0000256" key="3">
    <source>
        <dbReference type="ARBA" id="ARBA00012438"/>
    </source>
</evidence>
<dbReference type="PROSITE" id="PS50109">
    <property type="entry name" value="HIS_KIN"/>
    <property type="match status" value="1"/>
</dbReference>
<dbReference type="EMBL" id="MELK01000049">
    <property type="protein sequence ID" value="OFW56091.1"/>
    <property type="molecule type" value="Genomic_DNA"/>
</dbReference>
<feature type="transmembrane region" description="Helical" evidence="8">
    <location>
        <begin position="6"/>
        <end position="23"/>
    </location>
</feature>
<feature type="transmembrane region" description="Helical" evidence="8">
    <location>
        <begin position="30"/>
        <end position="49"/>
    </location>
</feature>
<keyword evidence="7" id="KW-0902">Two-component regulatory system</keyword>
<comment type="catalytic activity">
    <reaction evidence="1">
        <text>ATP + protein L-histidine = ADP + protein N-phospho-L-histidine.</text>
        <dbReference type="EC" id="2.7.13.3"/>
    </reaction>
</comment>
<evidence type="ECO:0000256" key="6">
    <source>
        <dbReference type="ARBA" id="ARBA00022777"/>
    </source>
</evidence>
<dbReference type="GO" id="GO:0000155">
    <property type="term" value="F:phosphorelay sensor kinase activity"/>
    <property type="evidence" value="ECO:0007669"/>
    <property type="project" value="InterPro"/>
</dbReference>
<gene>
    <name evidence="10" type="ORF">A2Y75_00780</name>
</gene>
<dbReference type="InterPro" id="IPR052023">
    <property type="entry name" value="Histidine_kinase_KdpD"/>
</dbReference>
<protein>
    <recommendedName>
        <fullName evidence="3">histidine kinase</fullName>
        <ecNumber evidence="3">2.7.13.3</ecNumber>
    </recommendedName>
</protein>
<accession>A0A1F2WGX5</accession>
<feature type="transmembrane region" description="Helical" evidence="8">
    <location>
        <begin position="87"/>
        <end position="114"/>
    </location>
</feature>
<feature type="transmembrane region" description="Helical" evidence="8">
    <location>
        <begin position="134"/>
        <end position="151"/>
    </location>
</feature>
<evidence type="ECO:0000313" key="11">
    <source>
        <dbReference type="Proteomes" id="UP000177876"/>
    </source>
</evidence>
<sequence>MLGGLVWVIIPLIALMLFLPHQVEINYDMSILMLFGILLINFATMILPFRDGLLDKYFNPIMTAYSIILVGLICAGIYYTGGMRSPLFSFLLLMTAFCSGLFSSLYSAIIIAGISATAYLGVVLAFSPPGFKDIQLLSTQLFFLVMAALFINRLGSESRQRAQEKAKAMEELRVLSEMDRATSSFVSAVSFEMRAPLTSILGFSDLLVKNALEPEEEHQYVEVISHEAENLSRLVEDLLDISRLESGKMKLSKEITRLDKLMQISIPILEPLYDPAQILASISPDLPGVMVDAKRMKRVFDAVFAYLIRKSGPGSEIRASAKAEGEEVVLTFNIRNREDASGKAKDGSRIFPALGTPPDEDLELAMARRIILAHQGSLNVIQASGGWSAIVIRLPELIARDFIAVAQPPSLGTLGETPA</sequence>
<evidence type="ECO:0000313" key="10">
    <source>
        <dbReference type="EMBL" id="OFW56091.1"/>
    </source>
</evidence>
<evidence type="ECO:0000256" key="8">
    <source>
        <dbReference type="SAM" id="Phobius"/>
    </source>
</evidence>
<evidence type="ECO:0000256" key="5">
    <source>
        <dbReference type="ARBA" id="ARBA00022679"/>
    </source>
</evidence>
<keyword evidence="6" id="KW-0418">Kinase</keyword>
<dbReference type="EC" id="2.7.13.3" evidence="3"/>
<dbReference type="InterPro" id="IPR036097">
    <property type="entry name" value="HisK_dim/P_sf"/>
</dbReference>
<dbReference type="InterPro" id="IPR036890">
    <property type="entry name" value="HATPase_C_sf"/>
</dbReference>
<dbReference type="InterPro" id="IPR003661">
    <property type="entry name" value="HisK_dim/P_dom"/>
</dbReference>
<feature type="transmembrane region" description="Helical" evidence="8">
    <location>
        <begin position="61"/>
        <end position="80"/>
    </location>
</feature>
<evidence type="ECO:0000259" key="9">
    <source>
        <dbReference type="PROSITE" id="PS50109"/>
    </source>
</evidence>
<reference evidence="10 11" key="1">
    <citation type="journal article" date="2016" name="Nat. Commun.">
        <title>Thousands of microbial genomes shed light on interconnected biogeochemical processes in an aquifer system.</title>
        <authorList>
            <person name="Anantharaman K."/>
            <person name="Brown C.T."/>
            <person name="Hug L.A."/>
            <person name="Sharon I."/>
            <person name="Castelle C.J."/>
            <person name="Probst A.J."/>
            <person name="Thomas B.C."/>
            <person name="Singh A."/>
            <person name="Wilkins M.J."/>
            <person name="Karaoz U."/>
            <person name="Brodie E.L."/>
            <person name="Williams K.H."/>
            <person name="Hubbard S.S."/>
            <person name="Banfield J.F."/>
        </authorList>
    </citation>
    <scope>NUCLEOTIDE SEQUENCE [LARGE SCALE GENOMIC DNA]</scope>
</reference>
<keyword evidence="8" id="KW-0472">Membrane</keyword>
<dbReference type="FunFam" id="1.10.287.130:FF:000001">
    <property type="entry name" value="Two-component sensor histidine kinase"/>
    <property type="match status" value="1"/>
</dbReference>
<dbReference type="AlphaFoldDB" id="A0A1F2WGX5"/>
<keyword evidence="5" id="KW-0808">Transferase</keyword>
<organism evidence="10 11">
    <name type="scientific">Candidatus Solincola sediminis</name>
    <dbReference type="NCBI Taxonomy" id="1797199"/>
    <lineage>
        <taxon>Bacteria</taxon>
        <taxon>Bacillati</taxon>
        <taxon>Actinomycetota</taxon>
        <taxon>Candidatus Geothermincolia</taxon>
        <taxon>Candidatus Geothermincolales</taxon>
        <taxon>Candidatus Geothermincolaceae</taxon>
        <taxon>Candidatus Solincola</taxon>
    </lineage>
</organism>
<dbReference type="PANTHER" id="PTHR45569">
    <property type="entry name" value="SENSOR PROTEIN KDPD"/>
    <property type="match status" value="1"/>
</dbReference>
<keyword evidence="8" id="KW-0812">Transmembrane</keyword>
<dbReference type="STRING" id="1797197.A2Y75_00780"/>
<dbReference type="SUPFAM" id="SSF47384">
    <property type="entry name" value="Homodimeric domain of signal transducing histidine kinase"/>
    <property type="match status" value="1"/>
</dbReference>
<evidence type="ECO:0000256" key="1">
    <source>
        <dbReference type="ARBA" id="ARBA00000085"/>
    </source>
</evidence>
<keyword evidence="8" id="KW-1133">Transmembrane helix</keyword>
<dbReference type="Gene3D" id="3.30.565.10">
    <property type="entry name" value="Histidine kinase-like ATPase, C-terminal domain"/>
    <property type="match status" value="1"/>
</dbReference>
<evidence type="ECO:0000256" key="7">
    <source>
        <dbReference type="ARBA" id="ARBA00023012"/>
    </source>
</evidence>